<evidence type="ECO:0000313" key="2">
    <source>
        <dbReference type="Proteomes" id="UP001608902"/>
    </source>
</evidence>
<dbReference type="AlphaFoldDB" id="A0ABD6EBM2"/>
<organism evidence="1 2">
    <name type="scientific">Gnathostoma spinigerum</name>
    <dbReference type="NCBI Taxonomy" id="75299"/>
    <lineage>
        <taxon>Eukaryota</taxon>
        <taxon>Metazoa</taxon>
        <taxon>Ecdysozoa</taxon>
        <taxon>Nematoda</taxon>
        <taxon>Chromadorea</taxon>
        <taxon>Rhabditida</taxon>
        <taxon>Spirurina</taxon>
        <taxon>Gnathostomatomorpha</taxon>
        <taxon>Gnathostomatoidea</taxon>
        <taxon>Gnathostomatidae</taxon>
        <taxon>Gnathostoma</taxon>
    </lineage>
</organism>
<name>A0ABD6EBM2_9BILA</name>
<reference evidence="1 2" key="1">
    <citation type="submission" date="2024-08" db="EMBL/GenBank/DDBJ databases">
        <title>Gnathostoma spinigerum genome.</title>
        <authorList>
            <person name="Gonzalez-Bertolin B."/>
            <person name="Monzon S."/>
            <person name="Zaballos A."/>
            <person name="Jimenez P."/>
            <person name="Dekumyoy P."/>
            <person name="Varona S."/>
            <person name="Cuesta I."/>
            <person name="Sumanam S."/>
            <person name="Adisakwattana P."/>
            <person name="Gasser R.B."/>
            <person name="Hernandez-Gonzalez A."/>
            <person name="Young N.D."/>
            <person name="Perteguer M.J."/>
        </authorList>
    </citation>
    <scope>NUCLEOTIDE SEQUENCE [LARGE SCALE GENOMIC DNA]</scope>
    <source>
        <strain evidence="1">AL3</strain>
        <tissue evidence="1">Liver</tissue>
    </source>
</reference>
<gene>
    <name evidence="1" type="ORF">AB6A40_004147</name>
</gene>
<dbReference type="Gene3D" id="2.40.10.10">
    <property type="entry name" value="Trypsin-like serine proteases"/>
    <property type="match status" value="1"/>
</dbReference>
<dbReference type="SUPFAM" id="SSF50494">
    <property type="entry name" value="Trypsin-like serine proteases"/>
    <property type="match status" value="1"/>
</dbReference>
<dbReference type="EMBL" id="JBGFUD010002302">
    <property type="protein sequence ID" value="MFH4977438.1"/>
    <property type="molecule type" value="Genomic_DNA"/>
</dbReference>
<dbReference type="Proteomes" id="UP001608902">
    <property type="component" value="Unassembled WGS sequence"/>
</dbReference>
<sequence>MASLRIIKGGRRSSVLKEMRALPEGPNKMSFDLIKVKARHVAGKTNQGVCDGDSGGGFSATDNRRRYHLLGVHSFSSVTCWDGTPYDVVSISDHFDRLCKMLGSCF</sequence>
<dbReference type="InterPro" id="IPR043504">
    <property type="entry name" value="Peptidase_S1_PA_chymotrypsin"/>
</dbReference>
<evidence type="ECO:0000313" key="1">
    <source>
        <dbReference type="EMBL" id="MFH4977438.1"/>
    </source>
</evidence>
<keyword evidence="2" id="KW-1185">Reference proteome</keyword>
<protein>
    <submittedName>
        <fullName evidence="1">Uncharacterized protein</fullName>
    </submittedName>
</protein>
<accession>A0ABD6EBM2</accession>
<comment type="caution">
    <text evidence="1">The sequence shown here is derived from an EMBL/GenBank/DDBJ whole genome shotgun (WGS) entry which is preliminary data.</text>
</comment>
<dbReference type="InterPro" id="IPR009003">
    <property type="entry name" value="Peptidase_S1_PA"/>
</dbReference>
<proteinExistence type="predicted"/>